<dbReference type="PANTHER" id="PTHR21716:SF53">
    <property type="entry name" value="PERMEASE PERM-RELATED"/>
    <property type="match status" value="1"/>
</dbReference>
<protein>
    <recommendedName>
        <fullName evidence="10">Permease</fullName>
    </recommendedName>
</protein>
<evidence type="ECO:0000313" key="9">
    <source>
        <dbReference type="EMBL" id="ABJ85893.1"/>
    </source>
</evidence>
<sequence length="359" mass="39123" precursor="true">MKVSMLGLEPKAARYTWTAALVLLALELVYLLRSTLFVFTLALLFAYLLSPLVNLLDRALPNRTRTVALALAYVIFIGLAVLVVTQVGVRVVAQAQAASKKLPDMMAKWEEPSPSAPENVNTLKARVVQTIRSEMYKRTSDILNALPGASLKFLEVASDVIYVVIVPVLAFFFLKDGELIRVHMLSVVDAGPLRAMVDSLLEDIHLLLAHYMRALVLLSLNTFVFYSVAFTIMGMPFGILLAVMGMCLEFIPMIGPLTAAAAILIVAAVSGASILTVLIFLVAYRMLQDYFVSPHLMGQGVELHPLLVLFGVFGGAEVAGVAGSFLSVPVLALARILYLRVRRSRLRLPSTSPLVSPVR</sequence>
<dbReference type="InParanoid" id="Q01WS2"/>
<keyword evidence="4" id="KW-1003">Cell membrane</keyword>
<accession>Q01WS2</accession>
<dbReference type="EMBL" id="CP000473">
    <property type="protein sequence ID" value="ABJ85893.1"/>
    <property type="molecule type" value="Genomic_DNA"/>
</dbReference>
<dbReference type="STRING" id="234267.Acid_4934"/>
<keyword evidence="7 8" id="KW-0472">Membrane</keyword>
<feature type="transmembrane region" description="Helical" evidence="8">
    <location>
        <begin position="232"/>
        <end position="251"/>
    </location>
</feature>
<feature type="transmembrane region" description="Helical" evidence="8">
    <location>
        <begin position="68"/>
        <end position="93"/>
    </location>
</feature>
<feature type="transmembrane region" description="Helical" evidence="8">
    <location>
        <begin position="12"/>
        <end position="30"/>
    </location>
</feature>
<dbReference type="HOGENOM" id="CLU_031275_8_1_0"/>
<comment type="subcellular location">
    <subcellularLocation>
        <location evidence="1">Cell membrane</location>
        <topology evidence="1">Multi-pass membrane protein</topology>
    </subcellularLocation>
</comment>
<dbReference type="PANTHER" id="PTHR21716">
    <property type="entry name" value="TRANSMEMBRANE PROTEIN"/>
    <property type="match status" value="1"/>
</dbReference>
<keyword evidence="6 8" id="KW-1133">Transmembrane helix</keyword>
<dbReference type="AlphaFoldDB" id="Q01WS2"/>
<dbReference type="InterPro" id="IPR002549">
    <property type="entry name" value="AI-2E-like"/>
</dbReference>
<evidence type="ECO:0000256" key="7">
    <source>
        <dbReference type="ARBA" id="ARBA00023136"/>
    </source>
</evidence>
<feature type="transmembrane region" description="Helical" evidence="8">
    <location>
        <begin position="156"/>
        <end position="174"/>
    </location>
</feature>
<evidence type="ECO:0000256" key="8">
    <source>
        <dbReference type="SAM" id="Phobius"/>
    </source>
</evidence>
<reference evidence="9" key="1">
    <citation type="submission" date="2006-10" db="EMBL/GenBank/DDBJ databases">
        <title>Complete sequence of Solibacter usitatus Ellin6076.</title>
        <authorList>
            <consortium name="US DOE Joint Genome Institute"/>
            <person name="Copeland A."/>
            <person name="Lucas S."/>
            <person name="Lapidus A."/>
            <person name="Barry K."/>
            <person name="Detter J.C."/>
            <person name="Glavina del Rio T."/>
            <person name="Hammon N."/>
            <person name="Israni S."/>
            <person name="Dalin E."/>
            <person name="Tice H."/>
            <person name="Pitluck S."/>
            <person name="Thompson L.S."/>
            <person name="Brettin T."/>
            <person name="Bruce D."/>
            <person name="Han C."/>
            <person name="Tapia R."/>
            <person name="Gilna P."/>
            <person name="Schmutz J."/>
            <person name="Larimer F."/>
            <person name="Land M."/>
            <person name="Hauser L."/>
            <person name="Kyrpides N."/>
            <person name="Mikhailova N."/>
            <person name="Janssen P.H."/>
            <person name="Kuske C.R."/>
            <person name="Richardson P."/>
        </authorList>
    </citation>
    <scope>NUCLEOTIDE SEQUENCE</scope>
    <source>
        <strain evidence="9">Ellin6076</strain>
    </source>
</reference>
<evidence type="ECO:0000256" key="3">
    <source>
        <dbReference type="ARBA" id="ARBA00022448"/>
    </source>
</evidence>
<feature type="transmembrane region" description="Helical" evidence="8">
    <location>
        <begin position="263"/>
        <end position="287"/>
    </location>
</feature>
<dbReference type="GO" id="GO:0055085">
    <property type="term" value="P:transmembrane transport"/>
    <property type="evidence" value="ECO:0007669"/>
    <property type="project" value="TreeGrafter"/>
</dbReference>
<proteinExistence type="inferred from homology"/>
<dbReference type="Pfam" id="PF01594">
    <property type="entry name" value="AI-2E_transport"/>
    <property type="match status" value="1"/>
</dbReference>
<evidence type="ECO:0000256" key="2">
    <source>
        <dbReference type="ARBA" id="ARBA00009773"/>
    </source>
</evidence>
<feature type="transmembrane region" description="Helical" evidence="8">
    <location>
        <begin position="36"/>
        <end position="56"/>
    </location>
</feature>
<dbReference type="KEGG" id="sus:Acid_4934"/>
<dbReference type="eggNOG" id="COG0628">
    <property type="taxonomic scope" value="Bacteria"/>
</dbReference>
<evidence type="ECO:0000256" key="5">
    <source>
        <dbReference type="ARBA" id="ARBA00022692"/>
    </source>
</evidence>
<comment type="similarity">
    <text evidence="2">Belongs to the autoinducer-2 exporter (AI-2E) (TC 2.A.86) family.</text>
</comment>
<keyword evidence="3" id="KW-0813">Transport</keyword>
<name>Q01WS2_SOLUE</name>
<evidence type="ECO:0000256" key="6">
    <source>
        <dbReference type="ARBA" id="ARBA00022989"/>
    </source>
</evidence>
<evidence type="ECO:0000256" key="1">
    <source>
        <dbReference type="ARBA" id="ARBA00004651"/>
    </source>
</evidence>
<evidence type="ECO:0008006" key="10">
    <source>
        <dbReference type="Google" id="ProtNLM"/>
    </source>
</evidence>
<gene>
    <name evidence="9" type="ordered locus">Acid_4934</name>
</gene>
<evidence type="ECO:0000256" key="4">
    <source>
        <dbReference type="ARBA" id="ARBA00022475"/>
    </source>
</evidence>
<organism evidence="9">
    <name type="scientific">Solibacter usitatus (strain Ellin6076)</name>
    <dbReference type="NCBI Taxonomy" id="234267"/>
    <lineage>
        <taxon>Bacteria</taxon>
        <taxon>Pseudomonadati</taxon>
        <taxon>Acidobacteriota</taxon>
        <taxon>Terriglobia</taxon>
        <taxon>Bryobacterales</taxon>
        <taxon>Solibacteraceae</taxon>
        <taxon>Candidatus Solibacter</taxon>
    </lineage>
</organism>
<feature type="transmembrane region" description="Helical" evidence="8">
    <location>
        <begin position="307"/>
        <end position="338"/>
    </location>
</feature>
<keyword evidence="5 8" id="KW-0812">Transmembrane</keyword>
<dbReference type="GO" id="GO:0005886">
    <property type="term" value="C:plasma membrane"/>
    <property type="evidence" value="ECO:0007669"/>
    <property type="project" value="UniProtKB-SubCell"/>
</dbReference>